<reference evidence="2 3" key="1">
    <citation type="submission" date="2024-06" db="EMBL/GenBank/DDBJ databases">
        <authorList>
            <person name="Pan Q."/>
            <person name="Wen M."/>
            <person name="Jouanno E."/>
            <person name="Zahm M."/>
            <person name="Klopp C."/>
            <person name="Cabau C."/>
            <person name="Louis A."/>
            <person name="Berthelot C."/>
            <person name="Parey E."/>
            <person name="Roest Crollius H."/>
            <person name="Montfort J."/>
            <person name="Robinson-Rechavi M."/>
            <person name="Bouchez O."/>
            <person name="Lampietro C."/>
            <person name="Lopez Roques C."/>
            <person name="Donnadieu C."/>
            <person name="Postlethwait J."/>
            <person name="Bobe J."/>
            <person name="Verreycken H."/>
            <person name="Guiguen Y."/>
        </authorList>
    </citation>
    <scope>NUCLEOTIDE SEQUENCE [LARGE SCALE GENOMIC DNA]</scope>
    <source>
        <strain evidence="2">Up_M1</strain>
        <tissue evidence="2">Testis</tissue>
    </source>
</reference>
<sequence>MDALELALSCSTFYKLTTKAGKDGDLSISSESSHILQLLQATALTDTELLQLANLQMENDGYSEKSEQEVQEDWDNGASETGGRLTEESDMDQSDNLSPVLHATAYIEQCQEEMGEVREKK</sequence>
<keyword evidence="3" id="KW-1185">Reference proteome</keyword>
<dbReference type="EMBL" id="JAGEUA010000008">
    <property type="protein sequence ID" value="KAL0967836.1"/>
    <property type="molecule type" value="Genomic_DNA"/>
</dbReference>
<name>A0ABD0WSR7_UMBPY</name>
<evidence type="ECO:0000256" key="1">
    <source>
        <dbReference type="SAM" id="MobiDB-lite"/>
    </source>
</evidence>
<organism evidence="2 3">
    <name type="scientific">Umbra pygmaea</name>
    <name type="common">Eastern mudminnow</name>
    <dbReference type="NCBI Taxonomy" id="75934"/>
    <lineage>
        <taxon>Eukaryota</taxon>
        <taxon>Metazoa</taxon>
        <taxon>Chordata</taxon>
        <taxon>Craniata</taxon>
        <taxon>Vertebrata</taxon>
        <taxon>Euteleostomi</taxon>
        <taxon>Actinopterygii</taxon>
        <taxon>Neopterygii</taxon>
        <taxon>Teleostei</taxon>
        <taxon>Protacanthopterygii</taxon>
        <taxon>Esociformes</taxon>
        <taxon>Umbridae</taxon>
        <taxon>Umbra</taxon>
    </lineage>
</organism>
<evidence type="ECO:0000313" key="2">
    <source>
        <dbReference type="EMBL" id="KAL0967836.1"/>
    </source>
</evidence>
<feature type="region of interest" description="Disordered" evidence="1">
    <location>
        <begin position="60"/>
        <end position="100"/>
    </location>
</feature>
<gene>
    <name evidence="2" type="ORF">UPYG_G00257940</name>
</gene>
<comment type="caution">
    <text evidence="2">The sequence shown here is derived from an EMBL/GenBank/DDBJ whole genome shotgun (WGS) entry which is preliminary data.</text>
</comment>
<accession>A0ABD0WSR7</accession>
<dbReference type="AlphaFoldDB" id="A0ABD0WSR7"/>
<protein>
    <submittedName>
        <fullName evidence="2">Uncharacterized protein</fullName>
    </submittedName>
</protein>
<proteinExistence type="predicted"/>
<evidence type="ECO:0000313" key="3">
    <source>
        <dbReference type="Proteomes" id="UP001557470"/>
    </source>
</evidence>
<dbReference type="Proteomes" id="UP001557470">
    <property type="component" value="Unassembled WGS sequence"/>
</dbReference>